<keyword evidence="2" id="KW-0902">Two-component regulatory system</keyword>
<proteinExistence type="predicted"/>
<gene>
    <name evidence="10" type="ORF">IAD20_06545</name>
</gene>
<evidence type="ECO:0000256" key="3">
    <source>
        <dbReference type="ARBA" id="ARBA00023015"/>
    </source>
</evidence>
<dbReference type="InterPro" id="IPR001789">
    <property type="entry name" value="Sig_transdc_resp-reg_receiver"/>
</dbReference>
<dbReference type="GO" id="GO:0032993">
    <property type="term" value="C:protein-DNA complex"/>
    <property type="evidence" value="ECO:0007669"/>
    <property type="project" value="TreeGrafter"/>
</dbReference>
<dbReference type="Gene3D" id="6.10.250.690">
    <property type="match status" value="1"/>
</dbReference>
<evidence type="ECO:0000256" key="6">
    <source>
        <dbReference type="PROSITE-ProRule" id="PRU00169"/>
    </source>
</evidence>
<name>A0A9D1SBQ2_9PROT</name>
<keyword evidence="4 7" id="KW-0238">DNA-binding</keyword>
<reference evidence="10" key="1">
    <citation type="submission" date="2020-10" db="EMBL/GenBank/DDBJ databases">
        <authorList>
            <person name="Gilroy R."/>
        </authorList>
    </citation>
    <scope>NUCLEOTIDE SEQUENCE</scope>
    <source>
        <strain evidence="10">ChiW3-316</strain>
    </source>
</reference>
<dbReference type="Proteomes" id="UP000824107">
    <property type="component" value="Unassembled WGS sequence"/>
</dbReference>
<evidence type="ECO:0000256" key="2">
    <source>
        <dbReference type="ARBA" id="ARBA00023012"/>
    </source>
</evidence>
<feature type="DNA-binding region" description="OmpR/PhoB-type" evidence="7">
    <location>
        <begin position="131"/>
        <end position="228"/>
    </location>
</feature>
<dbReference type="GO" id="GO:0006355">
    <property type="term" value="P:regulation of DNA-templated transcription"/>
    <property type="evidence" value="ECO:0007669"/>
    <property type="project" value="InterPro"/>
</dbReference>
<dbReference type="Gene3D" id="3.40.50.2300">
    <property type="match status" value="1"/>
</dbReference>
<accession>A0A9D1SBQ2</accession>
<evidence type="ECO:0000256" key="4">
    <source>
        <dbReference type="ARBA" id="ARBA00023125"/>
    </source>
</evidence>
<sequence>METDKAHILVVDDDTRLRSLLQRFLRENDFYVSVAKDAAEARERLSEYKFDLLIVDIMMPNESGLDFLGTLRQESMVPVILLTAMGETADRIAGLETGADDYLAKPFEPKELVLRIRNILKRAPKENALENQVLDLGLCLYDMEKKELSTKQNQIIHITPVEQLLLSVLGQKAGQVFSREKLAEILGAGQSPRSIDVQITRLRKKIERDSKNPRYLQTVRGKGYMLLPE</sequence>
<keyword evidence="1 6" id="KW-0597">Phosphoprotein</keyword>
<feature type="modified residue" description="4-aspartylphosphate" evidence="6">
    <location>
        <position position="56"/>
    </location>
</feature>
<dbReference type="SMART" id="SM00448">
    <property type="entry name" value="REC"/>
    <property type="match status" value="1"/>
</dbReference>
<dbReference type="PANTHER" id="PTHR48111:SF4">
    <property type="entry name" value="DNA-BINDING DUAL TRANSCRIPTIONAL REGULATOR OMPR"/>
    <property type="match status" value="1"/>
</dbReference>
<dbReference type="FunFam" id="3.40.50.2300:FF:000001">
    <property type="entry name" value="DNA-binding response regulator PhoB"/>
    <property type="match status" value="1"/>
</dbReference>
<dbReference type="InterPro" id="IPR039420">
    <property type="entry name" value="WalR-like"/>
</dbReference>
<dbReference type="Pfam" id="PF00072">
    <property type="entry name" value="Response_reg"/>
    <property type="match status" value="1"/>
</dbReference>
<evidence type="ECO:0000313" key="10">
    <source>
        <dbReference type="EMBL" id="HIU53722.1"/>
    </source>
</evidence>
<evidence type="ECO:0000256" key="7">
    <source>
        <dbReference type="PROSITE-ProRule" id="PRU01091"/>
    </source>
</evidence>
<dbReference type="SUPFAM" id="SSF52172">
    <property type="entry name" value="CheY-like"/>
    <property type="match status" value="1"/>
</dbReference>
<reference evidence="10" key="2">
    <citation type="journal article" date="2021" name="PeerJ">
        <title>Extensive microbial diversity within the chicken gut microbiome revealed by metagenomics and culture.</title>
        <authorList>
            <person name="Gilroy R."/>
            <person name="Ravi A."/>
            <person name="Getino M."/>
            <person name="Pursley I."/>
            <person name="Horton D.L."/>
            <person name="Alikhan N.F."/>
            <person name="Baker D."/>
            <person name="Gharbi K."/>
            <person name="Hall N."/>
            <person name="Watson M."/>
            <person name="Adriaenssens E.M."/>
            <person name="Foster-Nyarko E."/>
            <person name="Jarju S."/>
            <person name="Secka A."/>
            <person name="Antonio M."/>
            <person name="Oren A."/>
            <person name="Chaudhuri R.R."/>
            <person name="La Ragione R."/>
            <person name="Hildebrand F."/>
            <person name="Pallen M.J."/>
        </authorList>
    </citation>
    <scope>NUCLEOTIDE SEQUENCE</scope>
    <source>
        <strain evidence="10">ChiW3-316</strain>
    </source>
</reference>
<evidence type="ECO:0000256" key="1">
    <source>
        <dbReference type="ARBA" id="ARBA00022553"/>
    </source>
</evidence>
<keyword evidence="3" id="KW-0805">Transcription regulation</keyword>
<dbReference type="SMART" id="SM00862">
    <property type="entry name" value="Trans_reg_C"/>
    <property type="match status" value="1"/>
</dbReference>
<dbReference type="AlphaFoldDB" id="A0A9D1SBQ2"/>
<dbReference type="SUPFAM" id="SSF46894">
    <property type="entry name" value="C-terminal effector domain of the bipartite response regulators"/>
    <property type="match status" value="1"/>
</dbReference>
<dbReference type="PROSITE" id="PS50110">
    <property type="entry name" value="RESPONSE_REGULATORY"/>
    <property type="match status" value="1"/>
</dbReference>
<dbReference type="InterPro" id="IPR016032">
    <property type="entry name" value="Sig_transdc_resp-reg_C-effctor"/>
</dbReference>
<feature type="domain" description="OmpR/PhoB-type" evidence="9">
    <location>
        <begin position="131"/>
        <end position="228"/>
    </location>
</feature>
<dbReference type="PANTHER" id="PTHR48111">
    <property type="entry name" value="REGULATOR OF RPOS"/>
    <property type="match status" value="1"/>
</dbReference>
<dbReference type="Pfam" id="PF00486">
    <property type="entry name" value="Trans_reg_C"/>
    <property type="match status" value="1"/>
</dbReference>
<keyword evidence="5" id="KW-0804">Transcription</keyword>
<evidence type="ECO:0000259" key="8">
    <source>
        <dbReference type="PROSITE" id="PS50110"/>
    </source>
</evidence>
<dbReference type="PROSITE" id="PS51755">
    <property type="entry name" value="OMPR_PHOB"/>
    <property type="match status" value="1"/>
</dbReference>
<protein>
    <submittedName>
        <fullName evidence="10">Response regulator</fullName>
    </submittedName>
</protein>
<dbReference type="Gene3D" id="1.10.10.10">
    <property type="entry name" value="Winged helix-like DNA-binding domain superfamily/Winged helix DNA-binding domain"/>
    <property type="match status" value="1"/>
</dbReference>
<evidence type="ECO:0000256" key="5">
    <source>
        <dbReference type="ARBA" id="ARBA00023163"/>
    </source>
</evidence>
<dbReference type="CDD" id="cd00383">
    <property type="entry name" value="trans_reg_C"/>
    <property type="match status" value="1"/>
</dbReference>
<organism evidence="10 11">
    <name type="scientific">Candidatus Scatocola faecipullorum</name>
    <dbReference type="NCBI Taxonomy" id="2840917"/>
    <lineage>
        <taxon>Bacteria</taxon>
        <taxon>Pseudomonadati</taxon>
        <taxon>Pseudomonadota</taxon>
        <taxon>Alphaproteobacteria</taxon>
        <taxon>Rhodospirillales</taxon>
        <taxon>Rhodospirillaceae</taxon>
        <taxon>Rhodospirillaceae incertae sedis</taxon>
        <taxon>Candidatus Scatocola</taxon>
    </lineage>
</organism>
<comment type="caution">
    <text evidence="10">The sequence shown here is derived from an EMBL/GenBank/DDBJ whole genome shotgun (WGS) entry which is preliminary data.</text>
</comment>
<dbReference type="EMBL" id="DVNC01000042">
    <property type="protein sequence ID" value="HIU53722.1"/>
    <property type="molecule type" value="Genomic_DNA"/>
</dbReference>
<feature type="domain" description="Response regulatory" evidence="8">
    <location>
        <begin position="7"/>
        <end position="120"/>
    </location>
</feature>
<dbReference type="InterPro" id="IPR011006">
    <property type="entry name" value="CheY-like_superfamily"/>
</dbReference>
<dbReference type="InterPro" id="IPR001867">
    <property type="entry name" value="OmpR/PhoB-type_DNA-bd"/>
</dbReference>
<dbReference type="GO" id="GO:0000156">
    <property type="term" value="F:phosphorelay response regulator activity"/>
    <property type="evidence" value="ECO:0007669"/>
    <property type="project" value="TreeGrafter"/>
</dbReference>
<dbReference type="InterPro" id="IPR036388">
    <property type="entry name" value="WH-like_DNA-bd_sf"/>
</dbReference>
<evidence type="ECO:0000259" key="9">
    <source>
        <dbReference type="PROSITE" id="PS51755"/>
    </source>
</evidence>
<evidence type="ECO:0000313" key="11">
    <source>
        <dbReference type="Proteomes" id="UP000824107"/>
    </source>
</evidence>
<dbReference type="GO" id="GO:0005829">
    <property type="term" value="C:cytosol"/>
    <property type="evidence" value="ECO:0007669"/>
    <property type="project" value="TreeGrafter"/>
</dbReference>
<dbReference type="GO" id="GO:0000976">
    <property type="term" value="F:transcription cis-regulatory region binding"/>
    <property type="evidence" value="ECO:0007669"/>
    <property type="project" value="TreeGrafter"/>
</dbReference>